<protein>
    <submittedName>
        <fullName evidence="1">Unnamed protein product</fullName>
    </submittedName>
</protein>
<keyword evidence="2" id="KW-1185">Reference proteome</keyword>
<sequence length="497" mass="55996">MGHLQVAAPSVKLLCLNCTEYGKSCFDFLNQANTFIKKHKNLTIQFDICFFDFPIRTRWRLDSKTQFFLPLNTAYPTNTKEVDKIEQWCSVFGITSIIARASSTPFFTNTETVPFTRAVSSTVSTLTLDDFSTDYEIVLNGFTSLKKLTILYSTLKKFPVLPAFLKELTILFVNVLSISDIDSGIILPTQLCSLTWNGNICCFSLPKILNINKLLDLKSVSVRINPFAFSDSCDKELYSMRDFVTNDFLRIANTCTIDQLQRFFSQLPSGLKILKINIDGHIGSNSDNYSACSPNELSFNHFTDLKYLELKCLNNENSLNVTVFPCVEQLKFTSPPVLGGYFSQGIRSLDVNLQTYRESLSHFLSHFIPQLTSLVFLSICIDLKTSADLRNAAIPSQLCSFIIKFDSMIDPVPIDASFGCIILDTLPIQLNYFYLVFSGNVYDIIVDDCKGETISSMSKKISVSNGTANWIQYSHFDSDEESFGIESLYDAASHMRC</sequence>
<organism evidence="1 2">
    <name type="scientific">Ambrosiozyma monospora</name>
    <name type="common">Yeast</name>
    <name type="synonym">Endomycopsis monosporus</name>
    <dbReference type="NCBI Taxonomy" id="43982"/>
    <lineage>
        <taxon>Eukaryota</taxon>
        <taxon>Fungi</taxon>
        <taxon>Dikarya</taxon>
        <taxon>Ascomycota</taxon>
        <taxon>Saccharomycotina</taxon>
        <taxon>Pichiomycetes</taxon>
        <taxon>Pichiales</taxon>
        <taxon>Pichiaceae</taxon>
        <taxon>Ambrosiozyma</taxon>
    </lineage>
</organism>
<reference evidence="1" key="1">
    <citation type="submission" date="2023-04" db="EMBL/GenBank/DDBJ databases">
        <title>Ambrosiozyma monospora NBRC 10751.</title>
        <authorList>
            <person name="Ichikawa N."/>
            <person name="Sato H."/>
            <person name="Tonouchi N."/>
        </authorList>
    </citation>
    <scope>NUCLEOTIDE SEQUENCE</scope>
    <source>
        <strain evidence="1">NBRC 10751</strain>
    </source>
</reference>
<evidence type="ECO:0000313" key="1">
    <source>
        <dbReference type="EMBL" id="GME72735.1"/>
    </source>
</evidence>
<proteinExistence type="predicted"/>
<gene>
    <name evidence="1" type="ORF">Amon02_000111000</name>
</gene>
<dbReference type="EMBL" id="BSXS01000495">
    <property type="protein sequence ID" value="GME72735.1"/>
    <property type="molecule type" value="Genomic_DNA"/>
</dbReference>
<evidence type="ECO:0000313" key="2">
    <source>
        <dbReference type="Proteomes" id="UP001165064"/>
    </source>
</evidence>
<name>A0ACB5STR1_AMBMO</name>
<accession>A0ACB5STR1</accession>
<dbReference type="Proteomes" id="UP001165064">
    <property type="component" value="Unassembled WGS sequence"/>
</dbReference>
<comment type="caution">
    <text evidence="1">The sequence shown here is derived from an EMBL/GenBank/DDBJ whole genome shotgun (WGS) entry which is preliminary data.</text>
</comment>